<evidence type="ECO:0000259" key="12">
    <source>
        <dbReference type="Pfam" id="PF04101"/>
    </source>
</evidence>
<protein>
    <recommendedName>
        <fullName evidence="10">UDP-N-acetylglucosamine--N-acetylmuramyl-(pentapeptide) pyrophosphoryl-undecaprenol N-acetylglucosamine transferase</fullName>
        <ecNumber evidence="10">2.4.1.227</ecNumber>
    </recommendedName>
    <alternativeName>
        <fullName evidence="10">Undecaprenyl-PP-MurNAc-pentapeptide-UDPGlcNAc GlcNAc transferase</fullName>
    </alternativeName>
</protein>
<evidence type="ECO:0000313" key="15">
    <source>
        <dbReference type="Proteomes" id="UP000031546"/>
    </source>
</evidence>
<dbReference type="CDD" id="cd03785">
    <property type="entry name" value="GT28_MurG"/>
    <property type="match status" value="1"/>
</dbReference>
<keyword evidence="1 10" id="KW-1003">Cell membrane</keyword>
<reference evidence="16" key="2">
    <citation type="submission" date="2020-04" db="EMBL/GenBank/DDBJ databases">
        <title>Genome analysis and biological profiling of marine Cellulosimicrobium funkei MOSEL-ME6.</title>
        <authorList>
            <person name="Tanveer F."/>
            <person name="Xie Y."/>
            <person name="Shinwari Z.K."/>
        </authorList>
    </citation>
    <scope>NUCLEOTIDE SEQUENCE [LARGE SCALE GENOMIC DNA]</scope>
    <source>
        <strain evidence="16">MOSEL-ME25</strain>
    </source>
</reference>
<organism evidence="13 15">
    <name type="scientific">Salinicoccus roseus</name>
    <dbReference type="NCBI Taxonomy" id="45670"/>
    <lineage>
        <taxon>Bacteria</taxon>
        <taxon>Bacillati</taxon>
        <taxon>Bacillota</taxon>
        <taxon>Bacilli</taxon>
        <taxon>Bacillales</taxon>
        <taxon>Staphylococcaceae</taxon>
        <taxon>Salinicoccus</taxon>
    </lineage>
</organism>
<keyword evidence="3 10" id="KW-0328">Glycosyltransferase</keyword>
<dbReference type="HAMAP" id="MF_00033">
    <property type="entry name" value="MurG"/>
    <property type="match status" value="1"/>
</dbReference>
<comment type="similarity">
    <text evidence="10">Belongs to the glycosyltransferase 28 family. MurG subfamily.</text>
</comment>
<dbReference type="GO" id="GO:0050511">
    <property type="term" value="F:undecaprenyldiphospho-muramoylpentapeptide beta-N-acetylglucosaminyltransferase activity"/>
    <property type="evidence" value="ECO:0007669"/>
    <property type="project" value="UniProtKB-UniRule"/>
</dbReference>
<evidence type="ECO:0000256" key="4">
    <source>
        <dbReference type="ARBA" id="ARBA00022679"/>
    </source>
</evidence>
<sequence length="359" mass="40304">MEAKKRKVVLTGGGTVGHVMLNKLLIPCFINKGVEPVYIGSKKGIEKEIIGATSIKYYNISSGKLRRYISAENFKDVFKVMRGVGDARKVLKKEQVEFVFSKGGFVSVPVVLAAKSLGIPVYIHESDITPGLANRIAGKFATKIYVTFKKTLEYVPKGKSEYLGPVIRDELKRGYRDIGYELTGFTEEKPVMIVMGGSLGARSINTFVRENLDALTKEWQIIHLCGRGNYQEGLDNPNYRQFEFVKKELPHLLRISDIAVGRSGSNAIYEFLLNEKPMILIPLPLSQSRGDQVENAEYFKEKGYAEVIQDEELDLETFQTTLDRIEGNKDAIVECMKKFEGGFRPESLVNLLLDGEGQR</sequence>
<evidence type="ECO:0000256" key="2">
    <source>
        <dbReference type="ARBA" id="ARBA00022618"/>
    </source>
</evidence>
<reference evidence="13 15" key="1">
    <citation type="submission" date="2015-01" db="EMBL/GenBank/DDBJ databases">
        <title>Genome sequences of high lactate-tolerant strain Salinicoccus roseus W12 with industrial interest.</title>
        <authorList>
            <person name="Wang H."/>
            <person name="Yu B."/>
        </authorList>
    </citation>
    <scope>NUCLEOTIDE SEQUENCE [LARGE SCALE GENOMIC DNA]</scope>
    <source>
        <strain evidence="13 15">W12</strain>
    </source>
</reference>
<keyword evidence="5 10" id="KW-0133">Cell shape</keyword>
<reference evidence="14" key="3">
    <citation type="submission" date="2020-04" db="EMBL/GenBank/DDBJ databases">
        <authorList>
            <person name="Tanveer F."/>
            <person name="Xie Y."/>
            <person name="Shinwari Z.K."/>
        </authorList>
    </citation>
    <scope>NUCLEOTIDE SEQUENCE</scope>
    <source>
        <strain evidence="14">MOSEL-ME25</strain>
    </source>
</reference>
<dbReference type="Proteomes" id="UP000031546">
    <property type="component" value="Unassembled WGS sequence"/>
</dbReference>
<dbReference type="InterPro" id="IPR004276">
    <property type="entry name" value="GlycoTrans_28_N"/>
</dbReference>
<feature type="domain" description="Glycosyltransferase family 28 N-terminal" evidence="11">
    <location>
        <begin position="8"/>
        <end position="146"/>
    </location>
</feature>
<comment type="subcellular location">
    <subcellularLocation>
        <location evidence="10">Cell membrane</location>
        <topology evidence="10">Peripheral membrane protein</topology>
        <orientation evidence="10">Cytoplasmic side</orientation>
    </subcellularLocation>
</comment>
<dbReference type="GO" id="GO:0005975">
    <property type="term" value="P:carbohydrate metabolic process"/>
    <property type="evidence" value="ECO:0007669"/>
    <property type="project" value="InterPro"/>
</dbReference>
<keyword evidence="4 10" id="KW-0808">Transferase</keyword>
<dbReference type="AlphaFoldDB" id="A0A0C2DPK0"/>
<comment type="catalytic activity">
    <reaction evidence="10">
        <text>di-trans,octa-cis-undecaprenyl diphospho-N-acetyl-alpha-D-muramoyl-L-alanyl-D-glutamyl-meso-2,6-diaminopimeloyl-D-alanyl-D-alanine + UDP-N-acetyl-alpha-D-glucosamine = di-trans,octa-cis-undecaprenyl diphospho-[N-acetyl-alpha-D-glucosaminyl-(1-&gt;4)]-N-acetyl-alpha-D-muramoyl-L-alanyl-D-glutamyl-meso-2,6-diaminopimeloyl-D-alanyl-D-alanine + UDP + H(+)</text>
        <dbReference type="Rhea" id="RHEA:31227"/>
        <dbReference type="ChEBI" id="CHEBI:15378"/>
        <dbReference type="ChEBI" id="CHEBI:57705"/>
        <dbReference type="ChEBI" id="CHEBI:58223"/>
        <dbReference type="ChEBI" id="CHEBI:61387"/>
        <dbReference type="ChEBI" id="CHEBI:61388"/>
        <dbReference type="EC" id="2.4.1.227"/>
    </reaction>
</comment>
<comment type="caution">
    <text evidence="10">Lacks conserved residue(s) required for the propagation of feature annotation.</text>
</comment>
<keyword evidence="6 10" id="KW-0573">Peptidoglycan synthesis</keyword>
<dbReference type="PANTHER" id="PTHR21015">
    <property type="entry name" value="UDP-N-ACETYLGLUCOSAMINE--N-ACETYLMURAMYL-(PENTAPEPTIDE) PYROPHOSPHORYL-UNDECAPRENOL N-ACETYLGLUCOSAMINE TRANSFERASE 1"/>
    <property type="match status" value="1"/>
</dbReference>
<comment type="pathway">
    <text evidence="10">Cell wall biogenesis; peptidoglycan biosynthesis.</text>
</comment>
<dbReference type="RefSeq" id="WP_040104761.1">
    <property type="nucleotide sequence ID" value="NZ_JABEVU030000001.1"/>
</dbReference>
<dbReference type="GO" id="GO:0005886">
    <property type="term" value="C:plasma membrane"/>
    <property type="evidence" value="ECO:0007669"/>
    <property type="project" value="UniProtKB-SubCell"/>
</dbReference>
<dbReference type="InterPro" id="IPR007235">
    <property type="entry name" value="Glyco_trans_28_C"/>
</dbReference>
<keyword evidence="7 10" id="KW-0472">Membrane</keyword>
<dbReference type="EMBL" id="JABEVU030000001">
    <property type="protein sequence ID" value="MDB0579137.1"/>
    <property type="molecule type" value="Genomic_DNA"/>
</dbReference>
<evidence type="ECO:0000256" key="3">
    <source>
        <dbReference type="ARBA" id="ARBA00022676"/>
    </source>
</evidence>
<evidence type="ECO:0000313" key="14">
    <source>
        <dbReference type="EMBL" id="MDB0579137.1"/>
    </source>
</evidence>
<keyword evidence="2 10" id="KW-0132">Cell division</keyword>
<accession>A0A0C2DPK0</accession>
<dbReference type="Gene3D" id="3.40.50.2000">
    <property type="entry name" value="Glycogen Phosphorylase B"/>
    <property type="match status" value="2"/>
</dbReference>
<dbReference type="SUPFAM" id="SSF53756">
    <property type="entry name" value="UDP-Glycosyltransferase/glycogen phosphorylase"/>
    <property type="match status" value="1"/>
</dbReference>
<keyword evidence="8 10" id="KW-0131">Cell cycle</keyword>
<proteinExistence type="inferred from homology"/>
<keyword evidence="9 10" id="KW-0961">Cell wall biogenesis/degradation</keyword>
<evidence type="ECO:0000256" key="10">
    <source>
        <dbReference type="HAMAP-Rule" id="MF_00033"/>
    </source>
</evidence>
<dbReference type="NCBIfam" id="NF009102">
    <property type="entry name" value="PRK12446.1"/>
    <property type="match status" value="1"/>
</dbReference>
<feature type="domain" description="Glycosyl transferase family 28 C-terminal" evidence="12">
    <location>
        <begin position="192"/>
        <end position="339"/>
    </location>
</feature>
<dbReference type="GeneID" id="77844138"/>
<dbReference type="EMBL" id="JXII01000001">
    <property type="protein sequence ID" value="KIH71988.1"/>
    <property type="molecule type" value="Genomic_DNA"/>
</dbReference>
<evidence type="ECO:0000256" key="6">
    <source>
        <dbReference type="ARBA" id="ARBA00022984"/>
    </source>
</evidence>
<dbReference type="GO" id="GO:0051301">
    <property type="term" value="P:cell division"/>
    <property type="evidence" value="ECO:0007669"/>
    <property type="project" value="UniProtKB-KW"/>
</dbReference>
<evidence type="ECO:0000256" key="8">
    <source>
        <dbReference type="ARBA" id="ARBA00023306"/>
    </source>
</evidence>
<feature type="binding site" evidence="10">
    <location>
        <position position="198"/>
    </location>
    <ligand>
        <name>UDP-N-acetyl-alpha-D-glucosamine</name>
        <dbReference type="ChEBI" id="CHEBI:57705"/>
    </ligand>
</feature>
<dbReference type="Proteomes" id="UP000527860">
    <property type="component" value="Unassembled WGS sequence"/>
</dbReference>
<comment type="caution">
    <text evidence="13">The sequence shown here is derived from an EMBL/GenBank/DDBJ whole genome shotgun (WGS) entry which is preliminary data.</text>
</comment>
<dbReference type="GO" id="GO:0071555">
    <property type="term" value="P:cell wall organization"/>
    <property type="evidence" value="ECO:0007669"/>
    <property type="project" value="UniProtKB-KW"/>
</dbReference>
<evidence type="ECO:0000313" key="13">
    <source>
        <dbReference type="EMBL" id="KIH71988.1"/>
    </source>
</evidence>
<dbReference type="GO" id="GO:0009252">
    <property type="term" value="P:peptidoglycan biosynthetic process"/>
    <property type="evidence" value="ECO:0007669"/>
    <property type="project" value="UniProtKB-UniRule"/>
</dbReference>
<name>A0A0C2DPK0_9STAP</name>
<gene>
    <name evidence="10" type="primary">murG</name>
    <name evidence="14" type="ORF">F7P68_0001120</name>
    <name evidence="13" type="ORF">SN16_01100</name>
</gene>
<dbReference type="UniPathway" id="UPA00219"/>
<dbReference type="STRING" id="45670.SN16_01100"/>
<dbReference type="EC" id="2.4.1.227" evidence="10"/>
<evidence type="ECO:0000256" key="9">
    <source>
        <dbReference type="ARBA" id="ARBA00023316"/>
    </source>
</evidence>
<feature type="binding site" evidence="10">
    <location>
        <position position="292"/>
    </location>
    <ligand>
        <name>UDP-N-acetyl-alpha-D-glucosamine</name>
        <dbReference type="ChEBI" id="CHEBI:57705"/>
    </ligand>
</feature>
<evidence type="ECO:0000313" key="16">
    <source>
        <dbReference type="Proteomes" id="UP000527860"/>
    </source>
</evidence>
<dbReference type="GO" id="GO:0008360">
    <property type="term" value="P:regulation of cell shape"/>
    <property type="evidence" value="ECO:0007669"/>
    <property type="project" value="UniProtKB-KW"/>
</dbReference>
<dbReference type="PANTHER" id="PTHR21015:SF27">
    <property type="entry name" value="UDP-N-ACETYLGLUCOSAMINE--N-ACETYLMURAMYL-(PENTAPEPTIDE) PYROPHOSPHORYL-UNDECAPRENOL N-ACETYLGLUCOSAMINE TRANSFERASE"/>
    <property type="match status" value="1"/>
</dbReference>
<reference evidence="14 16" key="4">
    <citation type="submission" date="2022-12" db="EMBL/GenBank/DDBJ databases">
        <title>Genome analysis and biological profiling of marine Salinicoccus roseus MOSEL-ME25.</title>
        <authorList>
            <person name="Mirza F.T."/>
            <person name="Xie Y."/>
            <person name="Shinwari Z.K."/>
        </authorList>
    </citation>
    <scope>NUCLEOTIDE SEQUENCE [LARGE SCALE GENOMIC DNA]</scope>
    <source>
        <strain evidence="14 16">MOSEL-ME25</strain>
    </source>
</reference>
<dbReference type="OrthoDB" id="9808936at2"/>
<dbReference type="Pfam" id="PF03033">
    <property type="entry name" value="Glyco_transf_28"/>
    <property type="match status" value="1"/>
</dbReference>
<keyword evidence="16" id="KW-1185">Reference proteome</keyword>
<dbReference type="Pfam" id="PF04101">
    <property type="entry name" value="Glyco_tran_28_C"/>
    <property type="match status" value="1"/>
</dbReference>
<dbReference type="InterPro" id="IPR006009">
    <property type="entry name" value="GlcNAc_MurG"/>
</dbReference>
<evidence type="ECO:0000256" key="5">
    <source>
        <dbReference type="ARBA" id="ARBA00022960"/>
    </source>
</evidence>
<evidence type="ECO:0000259" key="11">
    <source>
        <dbReference type="Pfam" id="PF03033"/>
    </source>
</evidence>
<evidence type="ECO:0000256" key="1">
    <source>
        <dbReference type="ARBA" id="ARBA00022475"/>
    </source>
</evidence>
<evidence type="ECO:0000256" key="7">
    <source>
        <dbReference type="ARBA" id="ARBA00023136"/>
    </source>
</evidence>
<feature type="binding site" evidence="10">
    <location>
        <position position="168"/>
    </location>
    <ligand>
        <name>UDP-N-acetyl-alpha-D-glucosamine</name>
        <dbReference type="ChEBI" id="CHEBI:57705"/>
    </ligand>
</feature>
<comment type="function">
    <text evidence="10">Cell wall formation. Catalyzes the transfer of a GlcNAc subunit on undecaprenyl-pyrophosphoryl-MurNAc-pentapeptide (lipid intermediate I) to form undecaprenyl-pyrophosphoryl-MurNAc-(pentapeptide)GlcNAc (lipid intermediate II).</text>
</comment>